<dbReference type="EMBL" id="MCFH01000011">
    <property type="protein sequence ID" value="ORX54266.1"/>
    <property type="molecule type" value="Genomic_DNA"/>
</dbReference>
<dbReference type="SMART" id="SM00360">
    <property type="entry name" value="RRM"/>
    <property type="match status" value="1"/>
</dbReference>
<comment type="caution">
    <text evidence="5">The sequence shown here is derived from an EMBL/GenBank/DDBJ whole genome shotgun (WGS) entry which is preliminary data.</text>
</comment>
<feature type="region of interest" description="Disordered" evidence="3">
    <location>
        <begin position="1"/>
        <end position="61"/>
    </location>
</feature>
<dbReference type="GO" id="GO:0140602">
    <property type="term" value="C:nucleolar peripheral inclusion body"/>
    <property type="evidence" value="ECO:0007669"/>
    <property type="project" value="EnsemblFungi"/>
</dbReference>
<reference evidence="5 6" key="2">
    <citation type="submission" date="2016-08" db="EMBL/GenBank/DDBJ databases">
        <title>Pervasive Adenine N6-methylation of Active Genes in Fungi.</title>
        <authorList>
            <consortium name="DOE Joint Genome Institute"/>
            <person name="Mondo S.J."/>
            <person name="Dannebaum R.O."/>
            <person name="Kuo R.C."/>
            <person name="Labutti K."/>
            <person name="Haridas S."/>
            <person name="Kuo A."/>
            <person name="Salamov A."/>
            <person name="Ahrendt S.R."/>
            <person name="Lipzen A."/>
            <person name="Sullivan W."/>
            <person name="Andreopoulos W.B."/>
            <person name="Clum A."/>
            <person name="Lindquist E."/>
            <person name="Daum C."/>
            <person name="Ramamoorthy G.K."/>
            <person name="Gryganskyi A."/>
            <person name="Culley D."/>
            <person name="Magnuson J.K."/>
            <person name="James T.Y."/>
            <person name="O'Malley M.A."/>
            <person name="Stajich J.E."/>
            <person name="Spatafora J.W."/>
            <person name="Visel A."/>
            <person name="Grigoriev I.V."/>
        </authorList>
    </citation>
    <scope>NUCLEOTIDE SEQUENCE [LARGE SCALE GENOMIC DNA]</scope>
    <source>
        <strain evidence="6">finn</strain>
    </source>
</reference>
<dbReference type="InterPro" id="IPR000504">
    <property type="entry name" value="RRM_dom"/>
</dbReference>
<keyword evidence="6" id="KW-1185">Reference proteome</keyword>
<dbReference type="Proteomes" id="UP000193719">
    <property type="component" value="Unassembled WGS sequence"/>
</dbReference>
<dbReference type="GO" id="GO:0005737">
    <property type="term" value="C:cytoplasm"/>
    <property type="evidence" value="ECO:0007669"/>
    <property type="project" value="EnsemblFungi"/>
</dbReference>
<dbReference type="GO" id="GO:0140517">
    <property type="term" value="F:protein-RNA adaptor activity"/>
    <property type="evidence" value="ECO:0007669"/>
    <property type="project" value="EnsemblFungi"/>
</dbReference>
<dbReference type="Gene3D" id="3.30.70.330">
    <property type="match status" value="1"/>
</dbReference>
<evidence type="ECO:0000256" key="1">
    <source>
        <dbReference type="ARBA" id="ARBA00022884"/>
    </source>
</evidence>
<evidence type="ECO:0000313" key="6">
    <source>
        <dbReference type="Proteomes" id="UP000193719"/>
    </source>
</evidence>
<dbReference type="InterPro" id="IPR012677">
    <property type="entry name" value="Nucleotide-bd_a/b_plait_sf"/>
</dbReference>
<name>A0A1Y1VEJ5_9FUNG</name>
<dbReference type="GO" id="GO:1990251">
    <property type="term" value="C:nuclear exosome focus"/>
    <property type="evidence" value="ECO:0007669"/>
    <property type="project" value="EnsemblFungi"/>
</dbReference>
<dbReference type="OrthoDB" id="4726at2759"/>
<sequence length="208" mass="23407">MSDTEAKIIEQPEENTEIEKVVEQTPEENEDAVENKVDSEQEPTSAPAEEKINEEELEEMKQRVKEMEAEAAKIMEMNEEATKIDTTDNSEAKDVDSRSVYVGNVDYSSTPEELQTLFQSCGTINRITIIHDRFTGHPKGYAYIEFADVQSVQSALIFNELQFKGRPIKVLAKRTNLPGMSKRGRGAFRGYRGGFRGFRGGARGAYGR</sequence>
<protein>
    <submittedName>
        <fullName evidence="5">RNA-binding domain-containing protein</fullName>
    </submittedName>
</protein>
<dbReference type="Pfam" id="PF00076">
    <property type="entry name" value="RRM_1"/>
    <property type="match status" value="1"/>
</dbReference>
<dbReference type="GO" id="GO:0033621">
    <property type="term" value="P:nuclear mRNA surveillance of meiosis-specific transcripts"/>
    <property type="evidence" value="ECO:0007669"/>
    <property type="project" value="EnsemblFungi"/>
</dbReference>
<dbReference type="GO" id="GO:0033620">
    <property type="term" value="C:Mei2 nuclear dot complex"/>
    <property type="evidence" value="ECO:0007669"/>
    <property type="project" value="EnsemblFungi"/>
</dbReference>
<accession>A0A1Y1VEJ5</accession>
<dbReference type="InterPro" id="IPR035979">
    <property type="entry name" value="RBD_domain_sf"/>
</dbReference>
<dbReference type="GO" id="GO:0008143">
    <property type="term" value="F:poly(A) binding"/>
    <property type="evidence" value="ECO:0007669"/>
    <property type="project" value="EnsemblFungi"/>
</dbReference>
<dbReference type="PROSITE" id="PS50102">
    <property type="entry name" value="RRM"/>
    <property type="match status" value="1"/>
</dbReference>
<feature type="compositionally biased region" description="Basic and acidic residues" evidence="3">
    <location>
        <begin position="1"/>
        <end position="10"/>
    </location>
</feature>
<evidence type="ECO:0000259" key="4">
    <source>
        <dbReference type="PROSITE" id="PS50102"/>
    </source>
</evidence>
<keyword evidence="1 2" id="KW-0694">RNA-binding</keyword>
<dbReference type="PANTHER" id="PTHR23236:SF12">
    <property type="entry name" value="EUKARYOTIC INITIATION FACTOR 4B-RELATED"/>
    <property type="match status" value="1"/>
</dbReference>
<evidence type="ECO:0000313" key="5">
    <source>
        <dbReference type="EMBL" id="ORX54266.1"/>
    </source>
</evidence>
<gene>
    <name evidence="5" type="ORF">BCR36DRAFT_283567</name>
</gene>
<proteinExistence type="predicted"/>
<dbReference type="STRING" id="1754191.A0A1Y1VEJ5"/>
<evidence type="ECO:0000256" key="2">
    <source>
        <dbReference type="PROSITE-ProRule" id="PRU00176"/>
    </source>
</evidence>
<evidence type="ECO:0000256" key="3">
    <source>
        <dbReference type="SAM" id="MobiDB-lite"/>
    </source>
</evidence>
<dbReference type="CDD" id="cd12306">
    <property type="entry name" value="RRM_II_PABPs"/>
    <property type="match status" value="1"/>
</dbReference>
<dbReference type="SUPFAM" id="SSF54928">
    <property type="entry name" value="RNA-binding domain, RBD"/>
    <property type="match status" value="1"/>
</dbReference>
<dbReference type="GO" id="GO:0071920">
    <property type="term" value="C:cleavage body"/>
    <property type="evidence" value="ECO:0007669"/>
    <property type="project" value="EnsemblFungi"/>
</dbReference>
<dbReference type="PANTHER" id="PTHR23236">
    <property type="entry name" value="EUKARYOTIC TRANSLATION INITIATION FACTOR 4B/4H"/>
    <property type="match status" value="1"/>
</dbReference>
<reference evidence="5 6" key="1">
    <citation type="submission" date="2016-08" db="EMBL/GenBank/DDBJ databases">
        <title>Genomes of anaerobic fungi encode conserved fungal cellulosomes for biomass hydrolysis.</title>
        <authorList>
            <consortium name="DOE Joint Genome Institute"/>
            <person name="Haitjema C.H."/>
            <person name="Gilmore S.P."/>
            <person name="Henske J.K."/>
            <person name="Solomon K.V."/>
            <person name="De Groot R."/>
            <person name="Kuo A."/>
            <person name="Mondo S.J."/>
            <person name="Salamov A.A."/>
            <person name="Labutti K."/>
            <person name="Zhao Z."/>
            <person name="Chiniquy J."/>
            <person name="Barry K."/>
            <person name="Brewer H.M."/>
            <person name="Purvine S.O."/>
            <person name="Wright A.T."/>
            <person name="Boxma B."/>
            <person name="Van Alen T."/>
            <person name="Hackstein J.H."/>
            <person name="Baker S.E."/>
            <person name="Grigoriev I.V."/>
            <person name="O'Malley M.A."/>
        </authorList>
    </citation>
    <scope>NUCLEOTIDE SEQUENCE [LARGE SCALE GENOMIC DNA]</scope>
    <source>
        <strain evidence="6">finn</strain>
    </source>
</reference>
<dbReference type="GO" id="GO:0005730">
    <property type="term" value="C:nucleolus"/>
    <property type="evidence" value="ECO:0007669"/>
    <property type="project" value="EnsemblFungi"/>
</dbReference>
<dbReference type="AlphaFoldDB" id="A0A1Y1VEJ5"/>
<dbReference type="GO" id="GO:0106222">
    <property type="term" value="F:lncRNA binding"/>
    <property type="evidence" value="ECO:0007669"/>
    <property type="project" value="EnsemblFungi"/>
</dbReference>
<organism evidence="5 6">
    <name type="scientific">Piromyces finnis</name>
    <dbReference type="NCBI Taxonomy" id="1754191"/>
    <lineage>
        <taxon>Eukaryota</taxon>
        <taxon>Fungi</taxon>
        <taxon>Fungi incertae sedis</taxon>
        <taxon>Chytridiomycota</taxon>
        <taxon>Chytridiomycota incertae sedis</taxon>
        <taxon>Neocallimastigomycetes</taxon>
        <taxon>Neocallimastigales</taxon>
        <taxon>Neocallimastigaceae</taxon>
        <taxon>Piromyces</taxon>
    </lineage>
</organism>
<feature type="domain" description="RRM" evidence="4">
    <location>
        <begin position="98"/>
        <end position="175"/>
    </location>
</feature>
<dbReference type="GO" id="GO:0000785">
    <property type="term" value="C:chromatin"/>
    <property type="evidence" value="ECO:0007669"/>
    <property type="project" value="EnsemblFungi"/>
</dbReference>